<dbReference type="Proteomes" id="UP000237749">
    <property type="component" value="Unassembled WGS sequence"/>
</dbReference>
<feature type="transmembrane region" description="Helical" evidence="1">
    <location>
        <begin position="12"/>
        <end position="34"/>
    </location>
</feature>
<dbReference type="RefSeq" id="WP_242980424.1">
    <property type="nucleotide sequence ID" value="NZ_PTJA01000024.1"/>
</dbReference>
<keyword evidence="1" id="KW-0812">Transmembrane</keyword>
<dbReference type="InterPro" id="IPR050640">
    <property type="entry name" value="Bact_2-comp_sensor_kinase"/>
</dbReference>
<dbReference type="SUPFAM" id="SSF55874">
    <property type="entry name" value="ATPase domain of HSP90 chaperone/DNA topoisomerase II/histidine kinase"/>
    <property type="match status" value="1"/>
</dbReference>
<evidence type="ECO:0000313" key="4">
    <source>
        <dbReference type="Proteomes" id="UP000237749"/>
    </source>
</evidence>
<keyword evidence="1" id="KW-0472">Membrane</keyword>
<feature type="domain" description="Histidine kinase/HSP90-like ATPase" evidence="2">
    <location>
        <begin position="222"/>
        <end position="340"/>
    </location>
</feature>
<accession>A0A2S6HAV8</accession>
<reference evidence="3 4" key="1">
    <citation type="submission" date="2018-02" db="EMBL/GenBank/DDBJ databases">
        <title>Genomic Encyclopedia of Archaeal and Bacterial Type Strains, Phase II (KMG-II): from individual species to whole genera.</title>
        <authorList>
            <person name="Goeker M."/>
        </authorList>
    </citation>
    <scope>NUCLEOTIDE SEQUENCE [LARGE SCALE GENOMIC DNA]</scope>
    <source>
        <strain evidence="3 4">DSM 3808</strain>
    </source>
</reference>
<dbReference type="PANTHER" id="PTHR34220">
    <property type="entry name" value="SENSOR HISTIDINE KINASE YPDA"/>
    <property type="match status" value="1"/>
</dbReference>
<evidence type="ECO:0000259" key="2">
    <source>
        <dbReference type="SMART" id="SM00387"/>
    </source>
</evidence>
<dbReference type="Gene3D" id="3.30.565.10">
    <property type="entry name" value="Histidine kinase-like ATPase, C-terminal domain"/>
    <property type="match status" value="1"/>
</dbReference>
<name>A0A2S6HAV8_9FIRM</name>
<sequence>MKKEKITFAQRSVILLTVMTMLLFINVIIWLVILCSQKSMGQFAKIIMTIILFLFALGLAMVLRSWIIHPYLDFAGLFKKFNNGQIYREFMDRAGFVFPGMEEVLNRYDKILVSQRNTRKTKRQSEFLALQNQINPHFLYNTLEAIRGDALSLGMDSIANITEALATFFRYTITDTGSLVTIEDELDNVDNYFKIQKYRFGEKLDIIYEFVENDPDICMLLIPKLTLQPIIENAIYHGLERKSEGGEIRIGMELTERNVLIRIKDNGVGIDDKTLAEINYGLEHTTMPSFSEENKSKKGGIALNNVCRRIKLLFGEDYGIHVYSLTGVGTEVSIILPVVRKESEFFYEGRIHYH</sequence>
<dbReference type="GO" id="GO:0016020">
    <property type="term" value="C:membrane"/>
    <property type="evidence" value="ECO:0007669"/>
    <property type="project" value="InterPro"/>
</dbReference>
<dbReference type="InterPro" id="IPR010559">
    <property type="entry name" value="Sig_transdc_His_kin_internal"/>
</dbReference>
<dbReference type="InterPro" id="IPR003594">
    <property type="entry name" value="HATPase_dom"/>
</dbReference>
<protein>
    <submittedName>
        <fullName evidence="3">Two-component system sensor histidine kinase YesM</fullName>
    </submittedName>
</protein>
<proteinExistence type="predicted"/>
<keyword evidence="3" id="KW-0418">Kinase</keyword>
<comment type="caution">
    <text evidence="3">The sequence shown here is derived from an EMBL/GenBank/DDBJ whole genome shotgun (WGS) entry which is preliminary data.</text>
</comment>
<dbReference type="Pfam" id="PF02518">
    <property type="entry name" value="HATPase_c"/>
    <property type="match status" value="1"/>
</dbReference>
<gene>
    <name evidence="3" type="ORF">BXY41_1249</name>
</gene>
<dbReference type="EMBL" id="PTJA01000024">
    <property type="protein sequence ID" value="PPK74523.1"/>
    <property type="molecule type" value="Genomic_DNA"/>
</dbReference>
<dbReference type="PANTHER" id="PTHR34220:SF7">
    <property type="entry name" value="SENSOR HISTIDINE KINASE YPDA"/>
    <property type="match status" value="1"/>
</dbReference>
<dbReference type="InterPro" id="IPR036890">
    <property type="entry name" value="HATPase_C_sf"/>
</dbReference>
<organism evidence="3 4">
    <name type="scientific">Lacrimispora xylanisolvens</name>
    <dbReference type="NCBI Taxonomy" id="384636"/>
    <lineage>
        <taxon>Bacteria</taxon>
        <taxon>Bacillati</taxon>
        <taxon>Bacillota</taxon>
        <taxon>Clostridia</taxon>
        <taxon>Lachnospirales</taxon>
        <taxon>Lachnospiraceae</taxon>
        <taxon>Lacrimispora</taxon>
    </lineage>
</organism>
<dbReference type="GO" id="GO:0000155">
    <property type="term" value="F:phosphorelay sensor kinase activity"/>
    <property type="evidence" value="ECO:0007669"/>
    <property type="project" value="InterPro"/>
</dbReference>
<dbReference type="AlphaFoldDB" id="A0A2S6HAV8"/>
<feature type="transmembrane region" description="Helical" evidence="1">
    <location>
        <begin position="46"/>
        <end position="67"/>
    </location>
</feature>
<keyword evidence="1" id="KW-1133">Transmembrane helix</keyword>
<evidence type="ECO:0000256" key="1">
    <source>
        <dbReference type="SAM" id="Phobius"/>
    </source>
</evidence>
<dbReference type="Pfam" id="PF06580">
    <property type="entry name" value="His_kinase"/>
    <property type="match status" value="1"/>
</dbReference>
<evidence type="ECO:0000313" key="3">
    <source>
        <dbReference type="EMBL" id="PPK74523.1"/>
    </source>
</evidence>
<keyword evidence="3" id="KW-0808">Transferase</keyword>
<dbReference type="SMART" id="SM00387">
    <property type="entry name" value="HATPase_c"/>
    <property type="match status" value="1"/>
</dbReference>
<keyword evidence="4" id="KW-1185">Reference proteome</keyword>